<dbReference type="EMBL" id="BAAADD010000003">
    <property type="protein sequence ID" value="GAA0564247.1"/>
    <property type="molecule type" value="Genomic_DNA"/>
</dbReference>
<reference evidence="1 2" key="1">
    <citation type="journal article" date="2019" name="Int. J. Syst. Evol. Microbiol.">
        <title>The Global Catalogue of Microorganisms (GCM) 10K type strain sequencing project: providing services to taxonomists for standard genome sequencing and annotation.</title>
        <authorList>
            <consortium name="The Broad Institute Genomics Platform"/>
            <consortium name="The Broad Institute Genome Sequencing Center for Infectious Disease"/>
            <person name="Wu L."/>
            <person name="Ma J."/>
        </authorList>
    </citation>
    <scope>NUCLEOTIDE SEQUENCE [LARGE SCALE GENOMIC DNA]</scope>
    <source>
        <strain evidence="1 2">JCM 15089</strain>
    </source>
</reference>
<accession>A0ABN1EDC5</accession>
<evidence type="ECO:0008006" key="3">
    <source>
        <dbReference type="Google" id="ProtNLM"/>
    </source>
</evidence>
<dbReference type="RefSeq" id="WP_166933845.1">
    <property type="nucleotide sequence ID" value="NZ_BAAADD010000003.1"/>
</dbReference>
<sequence>MIALSRAYACGLGAPTIDRVDERIFALRYFAACMDCGFCADQCCSYGVDIDAANINALRGLGSDFAAFVGVPPADWLTGELVSDPEFPSGAYGRTATRNGQCVFADSSARGCRIHAWCLRQGLDYHRFKPLVSILFPVTFEYGALVPSPETLDRTLVCSGEGATLYEGVRNELRYYFGDAFIAELDGLAGFSTQRCSAAGPIERFLPR</sequence>
<keyword evidence="2" id="KW-1185">Reference proteome</keyword>
<protein>
    <recommendedName>
        <fullName evidence="3">YkgJ family cysteine cluster protein</fullName>
    </recommendedName>
</protein>
<evidence type="ECO:0000313" key="2">
    <source>
        <dbReference type="Proteomes" id="UP001499951"/>
    </source>
</evidence>
<dbReference type="Proteomes" id="UP001499951">
    <property type="component" value="Unassembled WGS sequence"/>
</dbReference>
<gene>
    <name evidence="1" type="ORF">GCM10008942_10750</name>
</gene>
<proteinExistence type="predicted"/>
<evidence type="ECO:0000313" key="1">
    <source>
        <dbReference type="EMBL" id="GAA0564247.1"/>
    </source>
</evidence>
<organism evidence="1 2">
    <name type="scientific">Rhizomicrobium electricum</name>
    <dbReference type="NCBI Taxonomy" id="480070"/>
    <lineage>
        <taxon>Bacteria</taxon>
        <taxon>Pseudomonadati</taxon>
        <taxon>Pseudomonadota</taxon>
        <taxon>Alphaproteobacteria</taxon>
        <taxon>Micropepsales</taxon>
        <taxon>Micropepsaceae</taxon>
        <taxon>Rhizomicrobium</taxon>
    </lineage>
</organism>
<comment type="caution">
    <text evidence="1">The sequence shown here is derived from an EMBL/GenBank/DDBJ whole genome shotgun (WGS) entry which is preliminary data.</text>
</comment>
<name>A0ABN1EDC5_9PROT</name>